<evidence type="ECO:0000256" key="2">
    <source>
        <dbReference type="ARBA" id="ARBA00023002"/>
    </source>
</evidence>
<dbReference type="AlphaFoldDB" id="A0A3Q2UJ08"/>
<sequence>MWLLSALVPLLRLYLCGIRVLLYQMFNRSFEMPVLPKQNGRVAIVTGGTRGMGFETARRLASLGMHVIIAGNETEEGAAAVRRINEECSKGKAEFIFVDLTSLKSVRQFVQMFRDRGLPLHVLINNAGVMLVPERRTDDGFEFHFCLNYLSHFLLTNLLLDLLKESGRQGRSSRIVNMASATHYAGEVNLEDLNKRTVYSSHAAYSQSKLALVLFTYYLQEQLTAGGFAVTVNAVDPGMVDTALYDNLWTLARMMKKPVANILFRVCVPTPPGGGGEWFSAYRSDGWVFVATSKDTSPPYAVCSGVTRGSVLGPLLFLMYLLPIGAHSFNLLIVDGALVFLCVIPRLQQREPPYRCTPQLPRRWKGWAAATCTTVGRRSPPTCPTTRSCRPSCGRRAASSWDSRGSDTACSDLLHWSTSVLLCISDCQLYLLKLHLYSLYRTTTAGNGFYQQLCRD</sequence>
<dbReference type="Ensembl" id="ENSFHET00000022331.1">
    <property type="protein sequence ID" value="ENSFHEP00000030605.1"/>
    <property type="gene ID" value="ENSFHEG00000016001.1"/>
</dbReference>
<dbReference type="GeneTree" id="ENSGT00940000164022"/>
<evidence type="ECO:0000256" key="1">
    <source>
        <dbReference type="ARBA" id="ARBA00006484"/>
    </source>
</evidence>
<reference evidence="4" key="1">
    <citation type="submission" date="2025-08" db="UniProtKB">
        <authorList>
            <consortium name="Ensembl"/>
        </authorList>
    </citation>
    <scope>IDENTIFICATION</scope>
</reference>
<dbReference type="PANTHER" id="PTHR24320:SF264">
    <property type="entry name" value="DEHYDROGENASE_REDUCTASE SDR FAMILY MEMBER ON CHROMOSOME X"/>
    <property type="match status" value="1"/>
</dbReference>
<dbReference type="GO" id="GO:0016491">
    <property type="term" value="F:oxidoreductase activity"/>
    <property type="evidence" value="ECO:0007669"/>
    <property type="project" value="UniProtKB-KW"/>
</dbReference>
<keyword evidence="5" id="KW-1185">Reference proteome</keyword>
<evidence type="ECO:0000256" key="3">
    <source>
        <dbReference type="RuleBase" id="RU000363"/>
    </source>
</evidence>
<dbReference type="Pfam" id="PF00106">
    <property type="entry name" value="adh_short"/>
    <property type="match status" value="1"/>
</dbReference>
<comment type="similarity">
    <text evidence="1 3">Belongs to the short-chain dehydrogenases/reductases (SDR) family.</text>
</comment>
<organism evidence="4 5">
    <name type="scientific">Fundulus heteroclitus</name>
    <name type="common">Killifish</name>
    <name type="synonym">Mummichog</name>
    <dbReference type="NCBI Taxonomy" id="8078"/>
    <lineage>
        <taxon>Eukaryota</taxon>
        <taxon>Metazoa</taxon>
        <taxon>Chordata</taxon>
        <taxon>Craniata</taxon>
        <taxon>Vertebrata</taxon>
        <taxon>Euteleostomi</taxon>
        <taxon>Actinopterygii</taxon>
        <taxon>Neopterygii</taxon>
        <taxon>Teleostei</taxon>
        <taxon>Neoteleostei</taxon>
        <taxon>Acanthomorphata</taxon>
        <taxon>Ovalentaria</taxon>
        <taxon>Atherinomorphae</taxon>
        <taxon>Cyprinodontiformes</taxon>
        <taxon>Fundulidae</taxon>
        <taxon>Fundulus</taxon>
    </lineage>
</organism>
<dbReference type="InterPro" id="IPR036291">
    <property type="entry name" value="NAD(P)-bd_dom_sf"/>
</dbReference>
<dbReference type="STRING" id="8078.ENSFHEP00000030605"/>
<dbReference type="Proteomes" id="UP000265000">
    <property type="component" value="Unplaced"/>
</dbReference>
<dbReference type="PANTHER" id="PTHR24320">
    <property type="entry name" value="RETINOL DEHYDROGENASE"/>
    <property type="match status" value="1"/>
</dbReference>
<dbReference type="Gene3D" id="3.40.50.720">
    <property type="entry name" value="NAD(P)-binding Rossmann-like Domain"/>
    <property type="match status" value="1"/>
</dbReference>
<name>A0A3Q2UJ08_FUNHE</name>
<dbReference type="InterPro" id="IPR002347">
    <property type="entry name" value="SDR_fam"/>
</dbReference>
<protein>
    <submittedName>
        <fullName evidence="4">Dehydrogenase/reductase (SDR family) X-linked</fullName>
    </submittedName>
</protein>
<reference evidence="4" key="2">
    <citation type="submission" date="2025-09" db="UniProtKB">
        <authorList>
            <consortium name="Ensembl"/>
        </authorList>
    </citation>
    <scope>IDENTIFICATION</scope>
</reference>
<keyword evidence="2" id="KW-0560">Oxidoreductase</keyword>
<dbReference type="PRINTS" id="PR00080">
    <property type="entry name" value="SDRFAMILY"/>
</dbReference>
<accession>A0A3Q2UJ08</accession>
<evidence type="ECO:0000313" key="5">
    <source>
        <dbReference type="Proteomes" id="UP000265000"/>
    </source>
</evidence>
<dbReference type="SUPFAM" id="SSF51735">
    <property type="entry name" value="NAD(P)-binding Rossmann-fold domains"/>
    <property type="match status" value="1"/>
</dbReference>
<dbReference type="PRINTS" id="PR00081">
    <property type="entry name" value="GDHRDH"/>
</dbReference>
<proteinExistence type="inferred from homology"/>
<evidence type="ECO:0000313" key="4">
    <source>
        <dbReference type="Ensembl" id="ENSFHEP00000030605.1"/>
    </source>
</evidence>